<evidence type="ECO:0000256" key="3">
    <source>
        <dbReference type="ARBA" id="ARBA00011890"/>
    </source>
</evidence>
<evidence type="ECO:0000256" key="6">
    <source>
        <dbReference type="ARBA" id="ARBA00022603"/>
    </source>
</evidence>
<dbReference type="Proteomes" id="UP000298860">
    <property type="component" value="Unassembled WGS sequence"/>
</dbReference>
<dbReference type="InterPro" id="IPR029063">
    <property type="entry name" value="SAM-dependent_MTases_sf"/>
</dbReference>
<keyword evidence="7" id="KW-0808">Transferase</keyword>
<reference evidence="13" key="1">
    <citation type="submission" date="2019-04" db="EMBL/GenBank/DDBJ databases">
        <title>Draft genome sequence of Pseudonocardiaceae bacterium SL3-2-4.</title>
        <authorList>
            <person name="Ningsih F."/>
            <person name="Yokota A."/>
            <person name="Sakai Y."/>
            <person name="Nanatani K."/>
            <person name="Yabe S."/>
            <person name="Oetari A."/>
            <person name="Sjamsuridzal W."/>
        </authorList>
    </citation>
    <scope>NUCLEOTIDE SEQUENCE [LARGE SCALE GENOMIC DNA]</scope>
    <source>
        <strain evidence="13">SL3-2-4</strain>
    </source>
</reference>
<gene>
    <name evidence="12" type="ORF">GTS_01400</name>
</gene>
<dbReference type="GO" id="GO:0032259">
    <property type="term" value="P:methylation"/>
    <property type="evidence" value="ECO:0007669"/>
    <property type="project" value="UniProtKB-KW"/>
</dbReference>
<evidence type="ECO:0000256" key="2">
    <source>
        <dbReference type="ARBA" id="ARBA00005369"/>
    </source>
</evidence>
<name>A0A4D4J3D1_9PSEU</name>
<evidence type="ECO:0000256" key="4">
    <source>
        <dbReference type="ARBA" id="ARBA00013346"/>
    </source>
</evidence>
<sequence>MADALLALRENLVAQVRARGGVRDDRVADALLAVPRHHFLPDLPPEAAYRDEAIVTKRDAAGAPISSSSQPTMMAIMLEQLGLEAGQRVLEIGAGTGYNAALIAHLVGTGGAVVSVDIDEDLVDTARANLARAGRPEVRVVRADGAAGFPSAAPYDRVIATVGVWDLAPAWRHQLARTGRIVVPLDLGGPDRSVAFERAGGHWVSRSVLPCGFMSMRGALAGPQRTLAIGGDLSITVADGRELPAAPLAAALRGAAAAHPTGVVAGAQELFEGLGLWLAVHEPRRCALSEAASATAPRLAGAPLAIQDRRVTAGVVDGGSIAALLGRAERGGSSVLAACGYGPRGGELAADLAGHVRDWHAAGRPGGGPMRIDAYPGSAGDRAAGGGGLIIDRPHTRFVLSWPGG</sequence>
<dbReference type="PANTHER" id="PTHR11579:SF0">
    <property type="entry name" value="PROTEIN-L-ISOASPARTATE(D-ASPARTATE) O-METHYLTRANSFERASE"/>
    <property type="match status" value="1"/>
</dbReference>
<comment type="subcellular location">
    <subcellularLocation>
        <location evidence="1">Cytoplasm</location>
    </subcellularLocation>
</comment>
<evidence type="ECO:0000256" key="11">
    <source>
        <dbReference type="ARBA" id="ARBA00031350"/>
    </source>
</evidence>
<dbReference type="InterPro" id="IPR027573">
    <property type="entry name" value="Methyltran_FxLD"/>
</dbReference>
<dbReference type="GO" id="GO:0004719">
    <property type="term" value="F:protein-L-isoaspartate (D-aspartate) O-methyltransferase activity"/>
    <property type="evidence" value="ECO:0007669"/>
    <property type="project" value="UniProtKB-EC"/>
</dbReference>
<protein>
    <recommendedName>
        <fullName evidence="4">Protein-L-isoaspartate O-methyltransferase</fullName>
        <ecNumber evidence="3">2.1.1.77</ecNumber>
    </recommendedName>
    <alternativeName>
        <fullName evidence="11">L-isoaspartyl protein carboxyl methyltransferase</fullName>
    </alternativeName>
    <alternativeName>
        <fullName evidence="9">Protein L-isoaspartyl methyltransferase</fullName>
    </alternativeName>
    <alternativeName>
        <fullName evidence="10">Protein-beta-aspartate methyltransferase</fullName>
    </alternativeName>
</protein>
<keyword evidence="5" id="KW-0963">Cytoplasm</keyword>
<dbReference type="AlphaFoldDB" id="A0A4D4J3D1"/>
<evidence type="ECO:0000313" key="13">
    <source>
        <dbReference type="Proteomes" id="UP000298860"/>
    </source>
</evidence>
<dbReference type="GO" id="GO:0005737">
    <property type="term" value="C:cytoplasm"/>
    <property type="evidence" value="ECO:0007669"/>
    <property type="project" value="UniProtKB-SubCell"/>
</dbReference>
<keyword evidence="8" id="KW-0949">S-adenosyl-L-methionine</keyword>
<dbReference type="Pfam" id="PF01135">
    <property type="entry name" value="PCMT"/>
    <property type="match status" value="1"/>
</dbReference>
<evidence type="ECO:0000256" key="10">
    <source>
        <dbReference type="ARBA" id="ARBA00031323"/>
    </source>
</evidence>
<dbReference type="NCBIfam" id="TIGR04364">
    <property type="entry name" value="methyltran_FxLD"/>
    <property type="match status" value="1"/>
</dbReference>
<comment type="caution">
    <text evidence="12">The sequence shown here is derived from an EMBL/GenBank/DDBJ whole genome shotgun (WGS) entry which is preliminary data.</text>
</comment>
<proteinExistence type="inferred from homology"/>
<keyword evidence="6" id="KW-0489">Methyltransferase</keyword>
<evidence type="ECO:0000256" key="5">
    <source>
        <dbReference type="ARBA" id="ARBA00022490"/>
    </source>
</evidence>
<dbReference type="SUPFAM" id="SSF53335">
    <property type="entry name" value="S-adenosyl-L-methionine-dependent methyltransferases"/>
    <property type="match status" value="1"/>
</dbReference>
<dbReference type="PANTHER" id="PTHR11579">
    <property type="entry name" value="PROTEIN-L-ISOASPARTATE O-METHYLTRANSFERASE"/>
    <property type="match status" value="1"/>
</dbReference>
<evidence type="ECO:0000256" key="8">
    <source>
        <dbReference type="ARBA" id="ARBA00022691"/>
    </source>
</evidence>
<dbReference type="Gene3D" id="3.40.50.150">
    <property type="entry name" value="Vaccinia Virus protein VP39"/>
    <property type="match status" value="1"/>
</dbReference>
<evidence type="ECO:0000256" key="7">
    <source>
        <dbReference type="ARBA" id="ARBA00022679"/>
    </source>
</evidence>
<evidence type="ECO:0000256" key="9">
    <source>
        <dbReference type="ARBA" id="ARBA00030757"/>
    </source>
</evidence>
<dbReference type="RefSeq" id="WP_192909321.1">
    <property type="nucleotide sequence ID" value="NZ_BJFL01000001.1"/>
</dbReference>
<dbReference type="InterPro" id="IPR000682">
    <property type="entry name" value="PCMT"/>
</dbReference>
<organism evidence="12 13">
    <name type="scientific">Gandjariella thermophila</name>
    <dbReference type="NCBI Taxonomy" id="1931992"/>
    <lineage>
        <taxon>Bacteria</taxon>
        <taxon>Bacillati</taxon>
        <taxon>Actinomycetota</taxon>
        <taxon>Actinomycetes</taxon>
        <taxon>Pseudonocardiales</taxon>
        <taxon>Pseudonocardiaceae</taxon>
        <taxon>Gandjariella</taxon>
    </lineage>
</organism>
<keyword evidence="13" id="KW-1185">Reference proteome</keyword>
<accession>A0A4D4J3D1</accession>
<evidence type="ECO:0000256" key="1">
    <source>
        <dbReference type="ARBA" id="ARBA00004496"/>
    </source>
</evidence>
<evidence type="ECO:0000313" key="12">
    <source>
        <dbReference type="EMBL" id="GDY28507.1"/>
    </source>
</evidence>
<dbReference type="EMBL" id="BJFL01000001">
    <property type="protein sequence ID" value="GDY28507.1"/>
    <property type="molecule type" value="Genomic_DNA"/>
</dbReference>
<dbReference type="CDD" id="cd02440">
    <property type="entry name" value="AdoMet_MTases"/>
    <property type="match status" value="1"/>
</dbReference>
<dbReference type="EC" id="2.1.1.77" evidence="3"/>
<comment type="similarity">
    <text evidence="2">Belongs to the methyltransferase superfamily. L-isoaspartyl/D-aspartyl protein methyltransferase family.</text>
</comment>